<dbReference type="InterPro" id="IPR011335">
    <property type="entry name" value="Restrct_endonuc-II-like"/>
</dbReference>
<keyword evidence="3" id="KW-1185">Reference proteome</keyword>
<dbReference type="SUPFAM" id="SSF52980">
    <property type="entry name" value="Restriction endonuclease-like"/>
    <property type="match status" value="1"/>
</dbReference>
<dbReference type="RefSeq" id="WP_378037271.1">
    <property type="nucleotide sequence ID" value="NZ_JBHSIV010000018.1"/>
</dbReference>
<sequence length="307" mass="33783">MAHANRDDRIRALLRTQDGVLGVGQVKEAGFSRAQIAARVKKGEWSRDLHGVLRATDHPVTPRSRIRAAMLSYGDQATLVGRSAAYWWRLTDVAPAEVEVSVAHRAQPRPRDGVRLIRRDVPPTDRVVVDGIAVTKKPATVLAAAASLGLLLGARLMDQALQAGVDLEAMRTVHRRTAGRYGAVLAFELLVLAGGGARSEAERSAHRRLTTAGLSGWHADHEVWLPGFGRAVLDVAFVEQKVLVEIDGWAYHRGLRAFLRDARRQNALVLGGWIVIRTNWFELREDPQQFVRNVEDALATQSRSGSV</sequence>
<comment type="caution">
    <text evidence="2">The sequence shown here is derived from an EMBL/GenBank/DDBJ whole genome shotgun (WGS) entry which is preliminary data.</text>
</comment>
<protein>
    <submittedName>
        <fullName evidence="2">DUF559 domain-containing protein</fullName>
    </submittedName>
</protein>
<evidence type="ECO:0000313" key="3">
    <source>
        <dbReference type="Proteomes" id="UP001595947"/>
    </source>
</evidence>
<reference evidence="3" key="1">
    <citation type="journal article" date="2019" name="Int. J. Syst. Evol. Microbiol.">
        <title>The Global Catalogue of Microorganisms (GCM) 10K type strain sequencing project: providing services to taxonomists for standard genome sequencing and annotation.</title>
        <authorList>
            <consortium name="The Broad Institute Genomics Platform"/>
            <consortium name="The Broad Institute Genome Sequencing Center for Infectious Disease"/>
            <person name="Wu L."/>
            <person name="Ma J."/>
        </authorList>
    </citation>
    <scope>NUCLEOTIDE SEQUENCE [LARGE SCALE GENOMIC DNA]</scope>
    <source>
        <strain evidence="3">CGMCC 4.7093</strain>
    </source>
</reference>
<dbReference type="Pfam" id="PF04480">
    <property type="entry name" value="DUF559"/>
    <property type="match status" value="1"/>
</dbReference>
<evidence type="ECO:0000259" key="1">
    <source>
        <dbReference type="Pfam" id="PF04480"/>
    </source>
</evidence>
<name>A0ABV9YP62_9PSEU</name>
<feature type="domain" description="DUF559" evidence="1">
    <location>
        <begin position="201"/>
        <end position="297"/>
    </location>
</feature>
<dbReference type="EMBL" id="JBHSIV010000018">
    <property type="protein sequence ID" value="MFC5063924.1"/>
    <property type="molecule type" value="Genomic_DNA"/>
</dbReference>
<accession>A0ABV9YP62</accession>
<evidence type="ECO:0000313" key="2">
    <source>
        <dbReference type="EMBL" id="MFC5063924.1"/>
    </source>
</evidence>
<dbReference type="InterPro" id="IPR007569">
    <property type="entry name" value="DUF559"/>
</dbReference>
<dbReference type="Proteomes" id="UP001595947">
    <property type="component" value="Unassembled WGS sequence"/>
</dbReference>
<dbReference type="Gene3D" id="3.40.960.10">
    <property type="entry name" value="VSR Endonuclease"/>
    <property type="match status" value="1"/>
</dbReference>
<gene>
    <name evidence="2" type="ORF">ACFPBZ_17015</name>
</gene>
<proteinExistence type="predicted"/>
<organism evidence="2 3">
    <name type="scientific">Actinomycetospora atypica</name>
    <dbReference type="NCBI Taxonomy" id="1290095"/>
    <lineage>
        <taxon>Bacteria</taxon>
        <taxon>Bacillati</taxon>
        <taxon>Actinomycetota</taxon>
        <taxon>Actinomycetes</taxon>
        <taxon>Pseudonocardiales</taxon>
        <taxon>Pseudonocardiaceae</taxon>
        <taxon>Actinomycetospora</taxon>
    </lineage>
</organism>